<gene>
    <name evidence="1" type="ORF">ABDZ14_15585</name>
</gene>
<evidence type="ECO:0000313" key="2">
    <source>
        <dbReference type="Proteomes" id="UP001485476"/>
    </source>
</evidence>
<accession>A0ABV1MH74</accession>
<comment type="caution">
    <text evidence="1">The sequence shown here is derived from an EMBL/GenBank/DDBJ whole genome shotgun (WGS) entry which is preliminary data.</text>
</comment>
<reference evidence="1 2" key="1">
    <citation type="submission" date="2024-05" db="EMBL/GenBank/DDBJ databases">
        <title>Whole genome sequences of Mycobacterium canettii strains associated with human tuberculosis in Canada.</title>
        <authorList>
            <person name="Islam M.R."/>
            <person name="Soualhine H."/>
        </authorList>
    </citation>
    <scope>NUCLEOTIDE SEQUENCE [LARGE SCALE GENOMIC DNA]</scope>
    <source>
        <strain evidence="1 2">1901080</strain>
    </source>
</reference>
<evidence type="ECO:0000313" key="1">
    <source>
        <dbReference type="EMBL" id="MEQ6321642.1"/>
    </source>
</evidence>
<dbReference type="Proteomes" id="UP001485476">
    <property type="component" value="Unassembled WGS sequence"/>
</dbReference>
<name>A0ABV1MH74_9MYCO</name>
<sequence>MVTSVTDENGRIASWGTGPAPDPLLDYAHAHLKGQRGRSPARPNAPIGARSFAVGRKICRVERFTLLEHGFVGHALHRVPCAGLVALVMSACSLAVCREVGNYAQRRVGRFAFFEQTFVRHALTPRCSRTDSKASYTQLNRICKFPPTLGVTADI</sequence>
<proteinExistence type="predicted"/>
<organism evidence="1 2">
    <name type="scientific">Mycobacterium canetti</name>
    <dbReference type="NCBI Taxonomy" id="78331"/>
    <lineage>
        <taxon>Bacteria</taxon>
        <taxon>Bacillati</taxon>
        <taxon>Actinomycetota</taxon>
        <taxon>Actinomycetes</taxon>
        <taxon>Mycobacteriales</taxon>
        <taxon>Mycobacteriaceae</taxon>
        <taxon>Mycobacterium</taxon>
        <taxon>Mycobacterium tuberculosis complex</taxon>
    </lineage>
</organism>
<protein>
    <submittedName>
        <fullName evidence="1">Uncharacterized protein</fullName>
    </submittedName>
</protein>
<dbReference type="EMBL" id="JBEEEP010000044">
    <property type="protein sequence ID" value="MEQ6321642.1"/>
    <property type="molecule type" value="Genomic_DNA"/>
</dbReference>
<keyword evidence="2" id="KW-1185">Reference proteome</keyword>